<organism evidence="6 7">
    <name type="scientific">Candidatus Coprovicinus avistercoris</name>
    <dbReference type="NCBI Taxonomy" id="2840754"/>
    <lineage>
        <taxon>Bacteria</taxon>
        <taxon>Bacillati</taxon>
        <taxon>Actinomycetota</taxon>
        <taxon>Coriobacteriia</taxon>
        <taxon>Coriobacteriales</taxon>
        <taxon>Coriobacteriaceae</taxon>
        <taxon>Coriobacteriaceae incertae sedis</taxon>
        <taxon>Candidatus Coprovicinus</taxon>
    </lineage>
</organism>
<evidence type="ECO:0000256" key="4">
    <source>
        <dbReference type="ARBA" id="ARBA00023136"/>
    </source>
</evidence>
<reference evidence="6" key="2">
    <citation type="journal article" date="2021" name="PeerJ">
        <title>Extensive microbial diversity within the chicken gut microbiome revealed by metagenomics and culture.</title>
        <authorList>
            <person name="Gilroy R."/>
            <person name="Ravi A."/>
            <person name="Getino M."/>
            <person name="Pursley I."/>
            <person name="Horton D.L."/>
            <person name="Alikhan N.F."/>
            <person name="Baker D."/>
            <person name="Gharbi K."/>
            <person name="Hall N."/>
            <person name="Watson M."/>
            <person name="Adriaenssens E.M."/>
            <person name="Foster-Nyarko E."/>
            <person name="Jarju S."/>
            <person name="Secka A."/>
            <person name="Antonio M."/>
            <person name="Oren A."/>
            <person name="Chaudhuri R.R."/>
            <person name="La Ragione R."/>
            <person name="Hildebrand F."/>
            <person name="Pallen M.J."/>
        </authorList>
    </citation>
    <scope>NUCLEOTIDE SEQUENCE</scope>
    <source>
        <strain evidence="6">ChiHjej12B11-29160</strain>
    </source>
</reference>
<keyword evidence="4 5" id="KW-0472">Membrane</keyword>
<proteinExistence type="predicted"/>
<dbReference type="PANTHER" id="PTHR33514:SF13">
    <property type="entry name" value="PROTEIN ABCI12, CHLOROPLASTIC"/>
    <property type="match status" value="1"/>
</dbReference>
<evidence type="ECO:0000313" key="6">
    <source>
        <dbReference type="EMBL" id="HIU24378.1"/>
    </source>
</evidence>
<keyword evidence="3 5" id="KW-1133">Transmembrane helix</keyword>
<reference evidence="6" key="1">
    <citation type="submission" date="2020-10" db="EMBL/GenBank/DDBJ databases">
        <authorList>
            <person name="Gilroy R."/>
        </authorList>
    </citation>
    <scope>NUCLEOTIDE SEQUENCE</scope>
    <source>
        <strain evidence="6">ChiHjej12B11-29160</strain>
    </source>
</reference>
<evidence type="ECO:0000256" key="1">
    <source>
        <dbReference type="ARBA" id="ARBA00004141"/>
    </source>
</evidence>
<name>A0A9D1HZE1_9ACTN</name>
<accession>A0A9D1HZE1</accession>
<gene>
    <name evidence="6" type="ORF">IAD17_05605</name>
</gene>
<dbReference type="EMBL" id="DVMQ01000017">
    <property type="protein sequence ID" value="HIU24378.1"/>
    <property type="molecule type" value="Genomic_DNA"/>
</dbReference>
<dbReference type="Pfam" id="PF02361">
    <property type="entry name" value="CbiQ"/>
    <property type="match status" value="1"/>
</dbReference>
<feature type="transmembrane region" description="Helical" evidence="5">
    <location>
        <begin position="73"/>
        <end position="95"/>
    </location>
</feature>
<comment type="caution">
    <text evidence="6">The sequence shown here is derived from an EMBL/GenBank/DDBJ whole genome shotgun (WGS) entry which is preliminary data.</text>
</comment>
<dbReference type="PANTHER" id="PTHR33514">
    <property type="entry name" value="PROTEIN ABCI12, CHLOROPLASTIC"/>
    <property type="match status" value="1"/>
</dbReference>
<sequence>MKALPLGSYISRQTPLHSLDARIKLILLLGITIALFICHTWYGLGCVGAVLICLIAISGVSAQSVVRALRPAAVVLVLSLLGNAFVLSQADIAFAGMAGLSFSGLTRGLTAVMRIIILVGYSLVICSTTTSTALAEAVSSLLRPLKLLGVPVDDLSMILMVALRFIPLVAEELDRIATAQRARGAKLSDASIIERLRAWTTVFVPLIVSLFRRSDELASAMRDRCWGAGTRTSYETKLKPRDIVTLLCGIALCAVVAVL</sequence>
<feature type="transmembrane region" description="Helical" evidence="5">
    <location>
        <begin position="48"/>
        <end position="66"/>
    </location>
</feature>
<comment type="subcellular location">
    <subcellularLocation>
        <location evidence="1">Membrane</location>
        <topology evidence="1">Multi-pass membrane protein</topology>
    </subcellularLocation>
</comment>
<dbReference type="Proteomes" id="UP000824078">
    <property type="component" value="Unassembled WGS sequence"/>
</dbReference>
<feature type="transmembrane region" description="Helical" evidence="5">
    <location>
        <begin position="21"/>
        <end position="42"/>
    </location>
</feature>
<dbReference type="InterPro" id="IPR003339">
    <property type="entry name" value="ABC/ECF_trnsptr_transmembrane"/>
</dbReference>
<dbReference type="GO" id="GO:0005886">
    <property type="term" value="C:plasma membrane"/>
    <property type="evidence" value="ECO:0007669"/>
    <property type="project" value="TreeGrafter"/>
</dbReference>
<feature type="transmembrane region" description="Helical" evidence="5">
    <location>
        <begin position="115"/>
        <end position="135"/>
    </location>
</feature>
<evidence type="ECO:0000256" key="2">
    <source>
        <dbReference type="ARBA" id="ARBA00022692"/>
    </source>
</evidence>
<dbReference type="AlphaFoldDB" id="A0A9D1HZE1"/>
<evidence type="ECO:0000313" key="7">
    <source>
        <dbReference type="Proteomes" id="UP000824078"/>
    </source>
</evidence>
<dbReference type="CDD" id="cd16914">
    <property type="entry name" value="EcfT"/>
    <property type="match status" value="1"/>
</dbReference>
<protein>
    <submittedName>
        <fullName evidence="6">Energy-coupling factor transporter transmembrane protein EcfT</fullName>
    </submittedName>
</protein>
<evidence type="ECO:0000256" key="3">
    <source>
        <dbReference type="ARBA" id="ARBA00022989"/>
    </source>
</evidence>
<evidence type="ECO:0000256" key="5">
    <source>
        <dbReference type="SAM" id="Phobius"/>
    </source>
</evidence>
<keyword evidence="2 5" id="KW-0812">Transmembrane</keyword>